<dbReference type="AlphaFoldDB" id="A0A9N8DPZ6"/>
<evidence type="ECO:0000313" key="3">
    <source>
        <dbReference type="Proteomes" id="UP001153069"/>
    </source>
</evidence>
<evidence type="ECO:0000256" key="1">
    <source>
        <dbReference type="SAM" id="MobiDB-lite"/>
    </source>
</evidence>
<keyword evidence="3" id="KW-1185">Reference proteome</keyword>
<dbReference type="InterPro" id="IPR053044">
    <property type="entry name" value="Metallo-hydrolase/TatD-type"/>
</dbReference>
<dbReference type="InterPro" id="IPR001130">
    <property type="entry name" value="TatD-like"/>
</dbReference>
<evidence type="ECO:0000313" key="2">
    <source>
        <dbReference type="EMBL" id="CAB9507003.1"/>
    </source>
</evidence>
<dbReference type="Pfam" id="PF01026">
    <property type="entry name" value="TatD_DNase"/>
    <property type="match status" value="1"/>
</dbReference>
<dbReference type="PANTHER" id="PTHR47345:SF1">
    <property type="entry name" value="CUT9-INTERACTING PROTEIN SCN1"/>
    <property type="match status" value="1"/>
</dbReference>
<dbReference type="GO" id="GO:0016788">
    <property type="term" value="F:hydrolase activity, acting on ester bonds"/>
    <property type="evidence" value="ECO:0007669"/>
    <property type="project" value="InterPro"/>
</dbReference>
<proteinExistence type="predicted"/>
<name>A0A9N8DPZ6_9STRA</name>
<protein>
    <submittedName>
        <fullName evidence="2">TatD DNase domain containing</fullName>
    </submittedName>
</protein>
<dbReference type="OrthoDB" id="6079689at2759"/>
<sequence>MVSTTTNVSCPCCVFLKDDLFLPPLVAKKGEELQAEEGSTIETGVGVPSPTEALKCIQDYAQQVQEQKGLTPQSPAILLVDTHNHAHLRRERHDAYVMPTGKSQSSSAVFVVSLTLAVEPADWEDALQYAATCSTSSSSVTEDSEQSTPLQMADRTLMGLGIHPWYLSEQVQASDNDWRQRLETLIQEHPSCVVGEIGLCKMAKCARSHPEGKARGFEFQREVLQEQLTLATKYRRPVSIHCVQQHGVFLDMLKEITMQAKAEPEKPPSSFVPPTMAMHSFTGTAHHVKALLQWEATLFGEGPNDSKKKKKKKTNNQQQKDEENHAINNQPRPPLLYFGFSHIVNYDMCTSDKARRQGREAIRAVPLDRLLAESDVHHPQDVPAGTAGAIAYLASALELPIPQVAEITARNGLDFLQSHLGRPN</sequence>
<gene>
    <name evidence="2" type="ORF">SEMRO_288_G108840.1</name>
</gene>
<dbReference type="SUPFAM" id="SSF51556">
    <property type="entry name" value="Metallo-dependent hydrolases"/>
    <property type="match status" value="1"/>
</dbReference>
<comment type="caution">
    <text evidence="2">The sequence shown here is derived from an EMBL/GenBank/DDBJ whole genome shotgun (WGS) entry which is preliminary data.</text>
</comment>
<reference evidence="2" key="1">
    <citation type="submission" date="2020-06" db="EMBL/GenBank/DDBJ databases">
        <authorList>
            <consortium name="Plant Systems Biology data submission"/>
        </authorList>
    </citation>
    <scope>NUCLEOTIDE SEQUENCE</scope>
    <source>
        <strain evidence="2">D6</strain>
    </source>
</reference>
<organism evidence="2 3">
    <name type="scientific">Seminavis robusta</name>
    <dbReference type="NCBI Taxonomy" id="568900"/>
    <lineage>
        <taxon>Eukaryota</taxon>
        <taxon>Sar</taxon>
        <taxon>Stramenopiles</taxon>
        <taxon>Ochrophyta</taxon>
        <taxon>Bacillariophyta</taxon>
        <taxon>Bacillariophyceae</taxon>
        <taxon>Bacillariophycidae</taxon>
        <taxon>Naviculales</taxon>
        <taxon>Naviculaceae</taxon>
        <taxon>Seminavis</taxon>
    </lineage>
</organism>
<dbReference type="Gene3D" id="3.20.20.140">
    <property type="entry name" value="Metal-dependent hydrolases"/>
    <property type="match status" value="2"/>
</dbReference>
<dbReference type="PANTHER" id="PTHR47345">
    <property type="entry name" value="CUT9-INTERACTING PROTEIN SCN1"/>
    <property type="match status" value="1"/>
</dbReference>
<feature type="region of interest" description="Disordered" evidence="1">
    <location>
        <begin position="300"/>
        <end position="332"/>
    </location>
</feature>
<dbReference type="InterPro" id="IPR032466">
    <property type="entry name" value="Metal_Hydrolase"/>
</dbReference>
<dbReference type="Proteomes" id="UP001153069">
    <property type="component" value="Unassembled WGS sequence"/>
</dbReference>
<dbReference type="EMBL" id="CAICTM010000287">
    <property type="protein sequence ID" value="CAB9507003.1"/>
    <property type="molecule type" value="Genomic_DNA"/>
</dbReference>
<accession>A0A9N8DPZ6</accession>